<evidence type="ECO:0000259" key="1">
    <source>
        <dbReference type="Pfam" id="PF06985"/>
    </source>
</evidence>
<evidence type="ECO:0000313" key="2">
    <source>
        <dbReference type="EMBL" id="KAJ4022606.1"/>
    </source>
</evidence>
<gene>
    <name evidence="2" type="ORF">NW766_001648</name>
</gene>
<dbReference type="Proteomes" id="UP001152130">
    <property type="component" value="Unassembled WGS sequence"/>
</dbReference>
<protein>
    <recommendedName>
        <fullName evidence="1">Heterokaryon incompatibility domain-containing protein</fullName>
    </recommendedName>
</protein>
<keyword evidence="3" id="KW-1185">Reference proteome</keyword>
<dbReference type="InterPro" id="IPR052895">
    <property type="entry name" value="HetReg/Transcr_Mod"/>
</dbReference>
<reference evidence="2" key="1">
    <citation type="submission" date="2022-10" db="EMBL/GenBank/DDBJ databases">
        <title>Fusarium specimens isolated from Avocado Roots.</title>
        <authorList>
            <person name="Stajich J."/>
            <person name="Roper C."/>
            <person name="Heimlech-Rivalta G."/>
        </authorList>
    </citation>
    <scope>NUCLEOTIDE SEQUENCE</scope>
    <source>
        <strain evidence="2">CF00143</strain>
    </source>
</reference>
<dbReference type="PANTHER" id="PTHR24148:SF64">
    <property type="entry name" value="HETEROKARYON INCOMPATIBILITY DOMAIN-CONTAINING PROTEIN"/>
    <property type="match status" value="1"/>
</dbReference>
<feature type="domain" description="Heterokaryon incompatibility" evidence="1">
    <location>
        <begin position="12"/>
        <end position="78"/>
    </location>
</feature>
<dbReference type="EMBL" id="JAPDHF010000002">
    <property type="protein sequence ID" value="KAJ4022606.1"/>
    <property type="molecule type" value="Genomic_DNA"/>
</dbReference>
<sequence length="79" mass="9375">MQRRLSTQALDYYAISYAWGHRQFSFTLEMRCNDASSRSLRITRNVDALLRCLRASDETRLWWIDAGCLDQENDREKAE</sequence>
<proteinExistence type="predicted"/>
<comment type="caution">
    <text evidence="2">The sequence shown here is derived from an EMBL/GenBank/DDBJ whole genome shotgun (WGS) entry which is preliminary data.</text>
</comment>
<accession>A0A9W8UF40</accession>
<name>A0A9W8UF40_9HYPO</name>
<dbReference type="AlphaFoldDB" id="A0A9W8UF40"/>
<dbReference type="PANTHER" id="PTHR24148">
    <property type="entry name" value="ANKYRIN REPEAT DOMAIN-CONTAINING PROTEIN 39 HOMOLOG-RELATED"/>
    <property type="match status" value="1"/>
</dbReference>
<dbReference type="Pfam" id="PF06985">
    <property type="entry name" value="HET"/>
    <property type="match status" value="1"/>
</dbReference>
<dbReference type="InterPro" id="IPR010730">
    <property type="entry name" value="HET"/>
</dbReference>
<organism evidence="2 3">
    <name type="scientific">Fusarium irregulare</name>
    <dbReference type="NCBI Taxonomy" id="2494466"/>
    <lineage>
        <taxon>Eukaryota</taxon>
        <taxon>Fungi</taxon>
        <taxon>Dikarya</taxon>
        <taxon>Ascomycota</taxon>
        <taxon>Pezizomycotina</taxon>
        <taxon>Sordariomycetes</taxon>
        <taxon>Hypocreomycetidae</taxon>
        <taxon>Hypocreales</taxon>
        <taxon>Nectriaceae</taxon>
        <taxon>Fusarium</taxon>
        <taxon>Fusarium incarnatum-equiseti species complex</taxon>
    </lineage>
</organism>
<evidence type="ECO:0000313" key="3">
    <source>
        <dbReference type="Proteomes" id="UP001152130"/>
    </source>
</evidence>